<dbReference type="AlphaFoldDB" id="A0A0S4LL98"/>
<keyword evidence="1" id="KW-1133">Transmembrane helix</keyword>
<name>A0A0S4LL98_9BACT</name>
<evidence type="ECO:0000313" key="3">
    <source>
        <dbReference type="Proteomes" id="UP000198736"/>
    </source>
</evidence>
<organism evidence="2 3">
    <name type="scientific">Candidatus Nitrospira nitrificans</name>
    <dbReference type="NCBI Taxonomy" id="1742973"/>
    <lineage>
        <taxon>Bacteria</taxon>
        <taxon>Pseudomonadati</taxon>
        <taxon>Nitrospirota</taxon>
        <taxon>Nitrospiria</taxon>
        <taxon>Nitrospirales</taxon>
        <taxon>Nitrospiraceae</taxon>
        <taxon>Nitrospira</taxon>
    </lineage>
</organism>
<evidence type="ECO:0000256" key="1">
    <source>
        <dbReference type="SAM" id="Phobius"/>
    </source>
</evidence>
<feature type="transmembrane region" description="Helical" evidence="1">
    <location>
        <begin position="53"/>
        <end position="74"/>
    </location>
</feature>
<dbReference type="Proteomes" id="UP000198736">
    <property type="component" value="Unassembled WGS sequence"/>
</dbReference>
<reference evidence="3" key="1">
    <citation type="submission" date="2015-10" db="EMBL/GenBank/DDBJ databases">
        <authorList>
            <person name="Luecker S."/>
            <person name="Luecker S."/>
        </authorList>
    </citation>
    <scope>NUCLEOTIDE SEQUENCE [LARGE SCALE GENOMIC DNA]</scope>
</reference>
<gene>
    <name evidence="2" type="ORF">COMA2_30318</name>
</gene>
<keyword evidence="1" id="KW-0812">Transmembrane</keyword>
<accession>A0A0S4LL98</accession>
<keyword evidence="3" id="KW-1185">Reference proteome</keyword>
<evidence type="ECO:0000313" key="2">
    <source>
        <dbReference type="EMBL" id="CUS37530.1"/>
    </source>
</evidence>
<sequence length="83" mass="8994">MMLPSKVNALRSLVLLPSHIAHPIAHVFPQAQSERNTQPLLVPSRLDGSVKAFPAGALAGASLAFLLVLVVHSYRFRSFALSY</sequence>
<proteinExistence type="predicted"/>
<keyword evidence="1" id="KW-0472">Membrane</keyword>
<dbReference type="EMBL" id="CZPZ01000023">
    <property type="protein sequence ID" value="CUS37530.1"/>
    <property type="molecule type" value="Genomic_DNA"/>
</dbReference>
<protein>
    <submittedName>
        <fullName evidence="2">Uncharacterized protein</fullName>
    </submittedName>
</protein>